<sequence length="213" mass="23586">MDKRRSDSAQNLSSMRQLSMDYSSTVMNNTSRTSIDQSNSSEINPFESNNEIPMPKTVNDNNNMESIEQVPTETNSLLAPLSIKKPKSWTNWGSLLLENKGSVARDHLASERTFLAWLRTSLSLASVGVGVAQLLKLGSHENHSYILLKLSKSLGLCFIVVASLTLIVGTFRYYVIQRLLTVDQFPVSRLGVGFILAAVFMLCLAIFVVVITL</sequence>
<dbReference type="InterPro" id="IPR003807">
    <property type="entry name" value="DUF202"/>
</dbReference>
<keyword evidence="10" id="KW-1185">Reference proteome</keyword>
<evidence type="ECO:0000313" key="9">
    <source>
        <dbReference type="EMBL" id="GMM43800.1"/>
    </source>
</evidence>
<dbReference type="GO" id="GO:0005886">
    <property type="term" value="C:plasma membrane"/>
    <property type="evidence" value="ECO:0007669"/>
    <property type="project" value="UniProtKB-SubCell"/>
</dbReference>
<gene>
    <name evidence="9" type="ORF">DAPK24_003750</name>
</gene>
<dbReference type="Proteomes" id="UP001378960">
    <property type="component" value="Unassembled WGS sequence"/>
</dbReference>
<comment type="caution">
    <text evidence="9">The sequence shown here is derived from an EMBL/GenBank/DDBJ whole genome shotgun (WGS) entry which is preliminary data.</text>
</comment>
<feature type="transmembrane region" description="Helical" evidence="7">
    <location>
        <begin position="114"/>
        <end position="133"/>
    </location>
</feature>
<evidence type="ECO:0000256" key="2">
    <source>
        <dbReference type="ARBA" id="ARBA00022475"/>
    </source>
</evidence>
<evidence type="ECO:0000256" key="3">
    <source>
        <dbReference type="ARBA" id="ARBA00022692"/>
    </source>
</evidence>
<proteinExistence type="predicted"/>
<keyword evidence="5 7" id="KW-0472">Membrane</keyword>
<accession>A0AAV5QXP9</accession>
<feature type="region of interest" description="Disordered" evidence="6">
    <location>
        <begin position="30"/>
        <end position="55"/>
    </location>
</feature>
<comment type="subcellular location">
    <subcellularLocation>
        <location evidence="1">Cell membrane</location>
        <topology evidence="1">Multi-pass membrane protein</topology>
    </subcellularLocation>
</comment>
<feature type="transmembrane region" description="Helical" evidence="7">
    <location>
        <begin position="153"/>
        <end position="175"/>
    </location>
</feature>
<dbReference type="InterPro" id="IPR052053">
    <property type="entry name" value="IM_YidH-like"/>
</dbReference>
<dbReference type="PANTHER" id="PTHR34187">
    <property type="entry name" value="FGR18P"/>
    <property type="match status" value="1"/>
</dbReference>
<dbReference type="PANTHER" id="PTHR34187:SF2">
    <property type="entry name" value="DUF202 DOMAIN-CONTAINING PROTEIN"/>
    <property type="match status" value="1"/>
</dbReference>
<feature type="compositionally biased region" description="Polar residues" evidence="6">
    <location>
        <begin position="30"/>
        <end position="51"/>
    </location>
</feature>
<keyword evidence="3 7" id="KW-0812">Transmembrane</keyword>
<keyword evidence="2" id="KW-1003">Cell membrane</keyword>
<reference evidence="9 10" key="1">
    <citation type="journal article" date="2023" name="Elife">
        <title>Identification of key yeast species and microbe-microbe interactions impacting larval growth of Drosophila in the wild.</title>
        <authorList>
            <person name="Mure A."/>
            <person name="Sugiura Y."/>
            <person name="Maeda R."/>
            <person name="Honda K."/>
            <person name="Sakurai N."/>
            <person name="Takahashi Y."/>
            <person name="Watada M."/>
            <person name="Katoh T."/>
            <person name="Gotoh A."/>
            <person name="Gotoh Y."/>
            <person name="Taniguchi I."/>
            <person name="Nakamura K."/>
            <person name="Hayashi T."/>
            <person name="Katayama T."/>
            <person name="Uemura T."/>
            <person name="Hattori Y."/>
        </authorList>
    </citation>
    <scope>NUCLEOTIDE SEQUENCE [LARGE SCALE GENOMIC DNA]</scope>
    <source>
        <strain evidence="9 10">PK-24</strain>
    </source>
</reference>
<feature type="domain" description="DUF202" evidence="8">
    <location>
        <begin position="105"/>
        <end position="178"/>
    </location>
</feature>
<dbReference type="Pfam" id="PF02656">
    <property type="entry name" value="DUF202"/>
    <property type="match status" value="1"/>
</dbReference>
<dbReference type="AlphaFoldDB" id="A0AAV5QXP9"/>
<evidence type="ECO:0000256" key="5">
    <source>
        <dbReference type="ARBA" id="ARBA00023136"/>
    </source>
</evidence>
<evidence type="ECO:0000256" key="6">
    <source>
        <dbReference type="SAM" id="MobiDB-lite"/>
    </source>
</evidence>
<feature type="transmembrane region" description="Helical" evidence="7">
    <location>
        <begin position="187"/>
        <end position="211"/>
    </location>
</feature>
<evidence type="ECO:0000259" key="8">
    <source>
        <dbReference type="Pfam" id="PF02656"/>
    </source>
</evidence>
<organism evidence="9 10">
    <name type="scientific">Pichia kluyveri</name>
    <name type="common">Yeast</name>
    <dbReference type="NCBI Taxonomy" id="36015"/>
    <lineage>
        <taxon>Eukaryota</taxon>
        <taxon>Fungi</taxon>
        <taxon>Dikarya</taxon>
        <taxon>Ascomycota</taxon>
        <taxon>Saccharomycotina</taxon>
        <taxon>Pichiomycetes</taxon>
        <taxon>Pichiales</taxon>
        <taxon>Pichiaceae</taxon>
        <taxon>Pichia</taxon>
    </lineage>
</organism>
<dbReference type="EMBL" id="BTGB01000001">
    <property type="protein sequence ID" value="GMM43800.1"/>
    <property type="molecule type" value="Genomic_DNA"/>
</dbReference>
<name>A0AAV5QXP9_PICKL</name>
<evidence type="ECO:0000256" key="4">
    <source>
        <dbReference type="ARBA" id="ARBA00022989"/>
    </source>
</evidence>
<keyword evidence="4 7" id="KW-1133">Transmembrane helix</keyword>
<evidence type="ECO:0000313" key="10">
    <source>
        <dbReference type="Proteomes" id="UP001378960"/>
    </source>
</evidence>
<evidence type="ECO:0000256" key="7">
    <source>
        <dbReference type="SAM" id="Phobius"/>
    </source>
</evidence>
<evidence type="ECO:0000256" key="1">
    <source>
        <dbReference type="ARBA" id="ARBA00004651"/>
    </source>
</evidence>
<protein>
    <recommendedName>
        <fullName evidence="8">DUF202 domain-containing protein</fullName>
    </recommendedName>
</protein>